<name>A0ACB9JNB5_9ASTR</name>
<reference evidence="1 2" key="2">
    <citation type="journal article" date="2022" name="Mol. Ecol. Resour.">
        <title>The genomes of chicory, endive, great burdock and yacon provide insights into Asteraceae paleo-polyploidization history and plant inulin production.</title>
        <authorList>
            <person name="Fan W."/>
            <person name="Wang S."/>
            <person name="Wang H."/>
            <person name="Wang A."/>
            <person name="Jiang F."/>
            <person name="Liu H."/>
            <person name="Zhao H."/>
            <person name="Xu D."/>
            <person name="Zhang Y."/>
        </authorList>
    </citation>
    <scope>NUCLEOTIDE SEQUENCE [LARGE SCALE GENOMIC DNA]</scope>
    <source>
        <strain evidence="2">cv. Yunnan</strain>
        <tissue evidence="1">Leaves</tissue>
    </source>
</reference>
<proteinExistence type="predicted"/>
<reference evidence="2" key="1">
    <citation type="journal article" date="2022" name="Mol. Ecol. Resour.">
        <title>The genomes of chicory, endive, great burdock and yacon provide insights into Asteraceae palaeo-polyploidization history and plant inulin production.</title>
        <authorList>
            <person name="Fan W."/>
            <person name="Wang S."/>
            <person name="Wang H."/>
            <person name="Wang A."/>
            <person name="Jiang F."/>
            <person name="Liu H."/>
            <person name="Zhao H."/>
            <person name="Xu D."/>
            <person name="Zhang Y."/>
        </authorList>
    </citation>
    <scope>NUCLEOTIDE SEQUENCE [LARGE SCALE GENOMIC DNA]</scope>
    <source>
        <strain evidence="2">cv. Yunnan</strain>
    </source>
</reference>
<dbReference type="Proteomes" id="UP001056120">
    <property type="component" value="Linkage Group LG03"/>
</dbReference>
<comment type="caution">
    <text evidence="1">The sequence shown here is derived from an EMBL/GenBank/DDBJ whole genome shotgun (WGS) entry which is preliminary data.</text>
</comment>
<keyword evidence="2" id="KW-1185">Reference proteome</keyword>
<dbReference type="EMBL" id="CM042020">
    <property type="protein sequence ID" value="KAI3821191.1"/>
    <property type="molecule type" value="Genomic_DNA"/>
</dbReference>
<accession>A0ACB9JNB5</accession>
<evidence type="ECO:0000313" key="1">
    <source>
        <dbReference type="EMBL" id="KAI3821191.1"/>
    </source>
</evidence>
<protein>
    <submittedName>
        <fullName evidence="1">Uncharacterized protein</fullName>
    </submittedName>
</protein>
<evidence type="ECO:0000313" key="2">
    <source>
        <dbReference type="Proteomes" id="UP001056120"/>
    </source>
</evidence>
<organism evidence="1 2">
    <name type="scientific">Smallanthus sonchifolius</name>
    <dbReference type="NCBI Taxonomy" id="185202"/>
    <lineage>
        <taxon>Eukaryota</taxon>
        <taxon>Viridiplantae</taxon>
        <taxon>Streptophyta</taxon>
        <taxon>Embryophyta</taxon>
        <taxon>Tracheophyta</taxon>
        <taxon>Spermatophyta</taxon>
        <taxon>Magnoliopsida</taxon>
        <taxon>eudicotyledons</taxon>
        <taxon>Gunneridae</taxon>
        <taxon>Pentapetalae</taxon>
        <taxon>asterids</taxon>
        <taxon>campanulids</taxon>
        <taxon>Asterales</taxon>
        <taxon>Asteraceae</taxon>
        <taxon>Asteroideae</taxon>
        <taxon>Heliantheae alliance</taxon>
        <taxon>Millerieae</taxon>
        <taxon>Smallanthus</taxon>
    </lineage>
</organism>
<gene>
    <name evidence="1" type="ORF">L1987_08750</name>
</gene>
<sequence length="130" mass="14535">MSSMIHGWFSPSAPLIFTVDGNLASTLDEKRETEVTILHAIAQSPFLDPKIGLEPWQSVSESPSFIYSVSIIIVSVSVSDSTKNWTFKSSRCFLLLIQIKSEIGGRVEVETVIKLDQMSNVIYGWEMHID</sequence>